<dbReference type="SUPFAM" id="SSF56935">
    <property type="entry name" value="Porins"/>
    <property type="match status" value="1"/>
</dbReference>
<dbReference type="Proteomes" id="UP000033999">
    <property type="component" value="Unassembled WGS sequence"/>
</dbReference>
<feature type="signal peptide" evidence="1">
    <location>
        <begin position="1"/>
        <end position="26"/>
    </location>
</feature>
<protein>
    <submittedName>
        <fullName evidence="2">Uncharacterized protein</fullName>
    </submittedName>
</protein>
<feature type="chain" id="PRO_5002538515" evidence="1">
    <location>
        <begin position="27"/>
        <end position="326"/>
    </location>
</feature>
<evidence type="ECO:0000256" key="1">
    <source>
        <dbReference type="SAM" id="SignalP"/>
    </source>
</evidence>
<accession>A0A0G1MHK7</accession>
<proteinExistence type="predicted"/>
<comment type="caution">
    <text evidence="2">The sequence shown here is derived from an EMBL/GenBank/DDBJ whole genome shotgun (WGS) entry which is preliminary data.</text>
</comment>
<keyword evidence="1" id="KW-0732">Signal</keyword>
<gene>
    <name evidence="2" type="ORF">UX10_C0007G0005</name>
</gene>
<evidence type="ECO:0000313" key="2">
    <source>
        <dbReference type="EMBL" id="KKU07674.1"/>
    </source>
</evidence>
<dbReference type="EMBL" id="LCKX01000007">
    <property type="protein sequence ID" value="KKU07674.1"/>
    <property type="molecule type" value="Genomic_DNA"/>
</dbReference>
<organism evidence="2 3">
    <name type="scientific">Candidatus Magasanikbacteria bacterium GW2011_GWA2_45_39</name>
    <dbReference type="NCBI Taxonomy" id="1619041"/>
    <lineage>
        <taxon>Bacteria</taxon>
        <taxon>Candidatus Magasanikiibacteriota</taxon>
    </lineage>
</organism>
<dbReference type="AlphaFoldDB" id="A0A0G1MHK7"/>
<reference evidence="2 3" key="1">
    <citation type="journal article" date="2015" name="Nature">
        <title>rRNA introns, odd ribosomes, and small enigmatic genomes across a large radiation of phyla.</title>
        <authorList>
            <person name="Brown C.T."/>
            <person name="Hug L.A."/>
            <person name="Thomas B.C."/>
            <person name="Sharon I."/>
            <person name="Castelle C.J."/>
            <person name="Singh A."/>
            <person name="Wilkins M.J."/>
            <person name="Williams K.H."/>
            <person name="Banfield J.F."/>
        </authorList>
    </citation>
    <scope>NUCLEOTIDE SEQUENCE [LARGE SCALE GENOMIC DNA]</scope>
</reference>
<evidence type="ECO:0000313" key="3">
    <source>
        <dbReference type="Proteomes" id="UP000033999"/>
    </source>
</evidence>
<sequence>MFFAKFVLCACAVSAALVFSNPPATAETAERNFRVERIPIEPPPPLYLMVRNLPVSVKGFGQYSFTTSSDNKGVETGFDNFWLMAEIAPCDTVTMSVIPNLASRSVVEAVTRIHAPGSWIGFQFGKFRGPFQQMMLRPDKELVVGGARAGVLTIPFPLGAEVFMKFHSVKLYVSAFSDDAKGSLNGQQVTNGNARVSWKVNKHLTLEQVFLTGHYDENNWVARAGTRVGYTHERLKVEMLSVYEIMKQSDHRAWGASFAAAYRLAEQWEASCGYDHVVLAKDPAATDEFRLQVTFIPLGEHLRVAAQYGYASLPLHKSTLQLQTNF</sequence>
<name>A0A0G1MHK7_9BACT</name>